<proteinExistence type="predicted"/>
<dbReference type="EMBL" id="OU466862">
    <property type="protein sequence ID" value="CAH2072459.1"/>
    <property type="molecule type" value="Genomic_DNA"/>
</dbReference>
<dbReference type="NCBIfam" id="TIGR01640">
    <property type="entry name" value="F_box_assoc_1"/>
    <property type="match status" value="2"/>
</dbReference>
<dbReference type="PANTHER" id="PTHR31111">
    <property type="entry name" value="BNAA05G37150D PROTEIN-RELATED"/>
    <property type="match status" value="1"/>
</dbReference>
<accession>A0AAU9STA6</accession>
<name>A0AAU9STA6_THLAR</name>
<dbReference type="InterPro" id="IPR017451">
    <property type="entry name" value="F-box-assoc_interact_dom"/>
</dbReference>
<dbReference type="AlphaFoldDB" id="A0AAU9STA6"/>
<dbReference type="Proteomes" id="UP000836841">
    <property type="component" value="Chromosome 6"/>
</dbReference>
<gene>
    <name evidence="2" type="ORF">TAV2_LOCUS22360</name>
</gene>
<evidence type="ECO:0000313" key="3">
    <source>
        <dbReference type="Proteomes" id="UP000836841"/>
    </source>
</evidence>
<dbReference type="Pfam" id="PF08268">
    <property type="entry name" value="FBA_3"/>
    <property type="match status" value="3"/>
</dbReference>
<organism evidence="2 3">
    <name type="scientific">Thlaspi arvense</name>
    <name type="common">Field penny-cress</name>
    <dbReference type="NCBI Taxonomy" id="13288"/>
    <lineage>
        <taxon>Eukaryota</taxon>
        <taxon>Viridiplantae</taxon>
        <taxon>Streptophyta</taxon>
        <taxon>Embryophyta</taxon>
        <taxon>Tracheophyta</taxon>
        <taxon>Spermatophyta</taxon>
        <taxon>Magnoliopsida</taxon>
        <taxon>eudicotyledons</taxon>
        <taxon>Gunneridae</taxon>
        <taxon>Pentapetalae</taxon>
        <taxon>rosids</taxon>
        <taxon>malvids</taxon>
        <taxon>Brassicales</taxon>
        <taxon>Brassicaceae</taxon>
        <taxon>Thlaspideae</taxon>
        <taxon>Thlaspi</taxon>
    </lineage>
</organism>
<keyword evidence="3" id="KW-1185">Reference proteome</keyword>
<dbReference type="PANTHER" id="PTHR31111:SF54">
    <property type="entry name" value="F-BOX DOMAIN-CONTAINING PROTEIN"/>
    <property type="match status" value="1"/>
</dbReference>
<reference evidence="2 3" key="1">
    <citation type="submission" date="2022-03" db="EMBL/GenBank/DDBJ databases">
        <authorList>
            <person name="Nunn A."/>
            <person name="Chopra R."/>
            <person name="Nunn A."/>
            <person name="Contreras Garrido A."/>
        </authorList>
    </citation>
    <scope>NUCLEOTIDE SEQUENCE [LARGE SCALE GENOMIC DNA]</scope>
</reference>
<protein>
    <recommendedName>
        <fullName evidence="1">F-box associated beta-propeller type 3 domain-containing protein</fullName>
    </recommendedName>
</protein>
<dbReference type="InterPro" id="IPR013187">
    <property type="entry name" value="F-box-assoc_dom_typ3"/>
</dbReference>
<feature type="domain" description="F-box associated beta-propeller type 3" evidence="1">
    <location>
        <begin position="186"/>
        <end position="272"/>
    </location>
</feature>
<evidence type="ECO:0000313" key="2">
    <source>
        <dbReference type="EMBL" id="CAH2072459.1"/>
    </source>
</evidence>
<feature type="domain" description="F-box associated beta-propeller type 3" evidence="1">
    <location>
        <begin position="41"/>
        <end position="150"/>
    </location>
</feature>
<sequence>MVGTWKNKLGLEDSVYVEQSAMDEQENIKRSEQSSSKKLSPSTQLEIWSPTMERFLTLRVPKGKYKRGFLGYDPIHRKYKALCILEGKKVGILTLGGAQESWRIKPDGLPQHRPNATCGRCINGVVYYKAFLESHLKHAIVSFDVRSESWKNKLGFEDSVLYLYVEQSAMDKQEDIKRSKQSLSTTFSPSTQLEIWSPAMECFLAIRVPQGKYVRGFLGYDPIHGKFKALCILAGEKIGILTLGEAPESWRIISSGFPKHMPATACGRCINGDAENHKWSYTHIRPVKYFQNSNFSFEGITDAGDFIYIRRPLSSNEWAYVVYYDAKEDSIKAIKSRGNTNVVYYCIVYAS</sequence>
<evidence type="ECO:0000259" key="1">
    <source>
        <dbReference type="Pfam" id="PF08268"/>
    </source>
</evidence>
<feature type="domain" description="F-box associated beta-propeller type 3" evidence="1">
    <location>
        <begin position="273"/>
        <end position="340"/>
    </location>
</feature>